<proteinExistence type="predicted"/>
<organism evidence="1">
    <name type="scientific">marine metagenome</name>
    <dbReference type="NCBI Taxonomy" id="408172"/>
    <lineage>
        <taxon>unclassified sequences</taxon>
        <taxon>metagenomes</taxon>
        <taxon>ecological metagenomes</taxon>
    </lineage>
</organism>
<name>A0A382GSR1_9ZZZZ</name>
<gene>
    <name evidence="1" type="ORF">METZ01_LOCUS230065</name>
</gene>
<evidence type="ECO:0000313" key="1">
    <source>
        <dbReference type="EMBL" id="SVB77211.1"/>
    </source>
</evidence>
<reference evidence="1" key="1">
    <citation type="submission" date="2018-05" db="EMBL/GenBank/DDBJ databases">
        <authorList>
            <person name="Lanie J.A."/>
            <person name="Ng W.-L."/>
            <person name="Kazmierczak K.M."/>
            <person name="Andrzejewski T.M."/>
            <person name="Davidsen T.M."/>
            <person name="Wayne K.J."/>
            <person name="Tettelin H."/>
            <person name="Glass J.I."/>
            <person name="Rusch D."/>
            <person name="Podicherti R."/>
            <person name="Tsui H.-C.T."/>
            <person name="Winkler M.E."/>
        </authorList>
    </citation>
    <scope>NUCLEOTIDE SEQUENCE</scope>
</reference>
<accession>A0A382GSR1</accession>
<protein>
    <submittedName>
        <fullName evidence="1">Uncharacterized protein</fullName>
    </submittedName>
</protein>
<feature type="non-terminal residue" evidence="1">
    <location>
        <position position="36"/>
    </location>
</feature>
<dbReference type="AlphaFoldDB" id="A0A382GSR1"/>
<dbReference type="EMBL" id="UINC01056778">
    <property type="protein sequence ID" value="SVB77211.1"/>
    <property type="molecule type" value="Genomic_DNA"/>
</dbReference>
<sequence>MSQWLCHFFTVQEGGTQLELLITNSTKERQHASSEN</sequence>